<dbReference type="EMBL" id="LHPG02000015">
    <property type="protein sequence ID" value="PRW34035.1"/>
    <property type="molecule type" value="Genomic_DNA"/>
</dbReference>
<dbReference type="AlphaFoldDB" id="A0A2P6TIB3"/>
<dbReference type="PANTHER" id="PTHR45985:SF3">
    <property type="entry name" value="CHITIN DEACETYLASE-LIKE 4"/>
    <property type="match status" value="1"/>
</dbReference>
<dbReference type="InterPro" id="IPR052740">
    <property type="entry name" value="CE4"/>
</dbReference>
<dbReference type="InterPro" id="IPR011330">
    <property type="entry name" value="Glyco_hydro/deAcase_b/a-brl"/>
</dbReference>
<accession>A0A2P6TIB3</accession>
<feature type="region of interest" description="Disordered" evidence="1">
    <location>
        <begin position="474"/>
        <end position="524"/>
    </location>
</feature>
<feature type="compositionally biased region" description="Basic and acidic residues" evidence="1">
    <location>
        <begin position="686"/>
        <end position="696"/>
    </location>
</feature>
<feature type="compositionally biased region" description="Low complexity" evidence="1">
    <location>
        <begin position="654"/>
        <end position="685"/>
    </location>
</feature>
<dbReference type="Gene3D" id="3.20.20.370">
    <property type="entry name" value="Glycoside hydrolase/deacetylase"/>
    <property type="match status" value="1"/>
</dbReference>
<feature type="compositionally biased region" description="Basic and acidic residues" evidence="1">
    <location>
        <begin position="583"/>
        <end position="617"/>
    </location>
</feature>
<evidence type="ECO:0000313" key="3">
    <source>
        <dbReference type="Proteomes" id="UP000239899"/>
    </source>
</evidence>
<proteinExistence type="predicted"/>
<evidence type="ECO:0000313" key="2">
    <source>
        <dbReference type="EMBL" id="PRW34035.1"/>
    </source>
</evidence>
<organism evidence="2 3">
    <name type="scientific">Chlorella sorokiniana</name>
    <name type="common">Freshwater green alga</name>
    <dbReference type="NCBI Taxonomy" id="3076"/>
    <lineage>
        <taxon>Eukaryota</taxon>
        <taxon>Viridiplantae</taxon>
        <taxon>Chlorophyta</taxon>
        <taxon>core chlorophytes</taxon>
        <taxon>Trebouxiophyceae</taxon>
        <taxon>Chlorellales</taxon>
        <taxon>Chlorellaceae</taxon>
        <taxon>Chlorella clade</taxon>
        <taxon>Chlorella</taxon>
    </lineage>
</organism>
<gene>
    <name evidence="2" type="ORF">C2E21_7321</name>
</gene>
<feature type="compositionally biased region" description="Low complexity" evidence="1">
    <location>
        <begin position="489"/>
        <end position="502"/>
    </location>
</feature>
<protein>
    <submittedName>
        <fullName evidence="2">Kinetoplast DNA-associated</fullName>
    </submittedName>
</protein>
<reference evidence="2 3" key="1">
    <citation type="journal article" date="2018" name="Plant J.">
        <title>Genome sequences of Chlorella sorokiniana UTEX 1602 and Micractinium conductrix SAG 241.80: implications to maltose excretion by a green alga.</title>
        <authorList>
            <person name="Arriola M.B."/>
            <person name="Velmurugan N."/>
            <person name="Zhang Y."/>
            <person name="Plunkett M.H."/>
            <person name="Hondzo H."/>
            <person name="Barney B.M."/>
        </authorList>
    </citation>
    <scope>NUCLEOTIDE SEQUENCE [LARGE SCALE GENOMIC DNA]</scope>
    <source>
        <strain evidence="3">UTEX 1602</strain>
    </source>
</reference>
<dbReference type="PANTHER" id="PTHR45985">
    <property type="match status" value="1"/>
</dbReference>
<feature type="region of interest" description="Disordered" evidence="1">
    <location>
        <begin position="575"/>
        <end position="737"/>
    </location>
</feature>
<sequence length="789" mass="84660">MLLFHQRALQQQLEQVYVGMALAAAAGRAFILPQLQCFCQNAAQPLPRCRRPDSAQLQFPADCPEGDVLMPLPDFSSGGEAQGMPLQVEPHSAAQGIESGQTLVLRPSATILWPKCAGTPPDPATPENSKACLKEGTEDGTAVLSLPPSLNDTHLLPFLESYQKYKLWRLDFSDVGSPWHAFAGWECAEPAKQFDQRLSRAVKPWPAPNGSGMQQLGMTAGPSAWTVAYDKTIFASGARNPNGCRPPMTWFTTCCPRGRREGSCEVVTKAHSLGHELATHTKTHPQGGDSMSYAAWREELGGQRDWLVKECGVPAADVAGFRAPYFKLNGALGAALQDSGFLYDSSISGKDPHQMAAPMHAFNLSACAAAGCGNWSSLSIWEVPAYTLPGKGPQAFRRVDPAPLPGMPVLERLKADFERKRGSGVPVSVMVHEAYLTDSTTRQPIVQFLRWALAQPGTWALTYRQYVEWRRAPPGTQAQTTRHARHAASQPSLVVSSSVPTPGAGHHQETPPLLETAHPSNPGCAADEVEKLRQRLAEAQRRLVAAEQAAERMHEADAKALAAELEARKQLTTAADNAHAGRKMAEEQATKEQALRRQAEKREAEARQEADAAKDAARASAASATAATEAQRKAEQAAEAAQEQAAAHRETAETAKQAAAVATAGQQEAEGKAAAATQAAQQADAARQRAEEERDTAVAAADKAVRASEARAAEATKGRDKAQAREQAERQAKLRAEASEAQCKAERLNAEAREIAAAEGQARLEKSVQCALDRLQSLGQAVDAVTLCA</sequence>
<feature type="compositionally biased region" description="Low complexity" evidence="1">
    <location>
        <begin position="618"/>
        <end position="629"/>
    </location>
</feature>
<dbReference type="Proteomes" id="UP000239899">
    <property type="component" value="Unassembled WGS sequence"/>
</dbReference>
<keyword evidence="3" id="KW-1185">Reference proteome</keyword>
<name>A0A2P6TIB3_CHLSO</name>
<feature type="compositionally biased region" description="Basic and acidic residues" evidence="1">
    <location>
        <begin position="703"/>
        <end position="737"/>
    </location>
</feature>
<dbReference type="SUPFAM" id="SSF88713">
    <property type="entry name" value="Glycoside hydrolase/deacetylase"/>
    <property type="match status" value="1"/>
</dbReference>
<dbReference type="GO" id="GO:0005975">
    <property type="term" value="P:carbohydrate metabolic process"/>
    <property type="evidence" value="ECO:0007669"/>
    <property type="project" value="InterPro"/>
</dbReference>
<dbReference type="OrthoDB" id="504708at2759"/>
<evidence type="ECO:0000256" key="1">
    <source>
        <dbReference type="SAM" id="MobiDB-lite"/>
    </source>
</evidence>
<comment type="caution">
    <text evidence="2">The sequence shown here is derived from an EMBL/GenBank/DDBJ whole genome shotgun (WGS) entry which is preliminary data.</text>
</comment>